<dbReference type="FunCoup" id="A3GFS6">
    <property type="interactions" value="261"/>
</dbReference>
<dbReference type="GO" id="GO:0005768">
    <property type="term" value="C:endosome"/>
    <property type="evidence" value="ECO:0007669"/>
    <property type="project" value="UniProtKB-UniRule"/>
</dbReference>
<dbReference type="PANTHER" id="PTHR12865">
    <property type="entry name" value="PHOSPHATIDYLINOSITOL 4-KINASE TYPE-II"/>
    <property type="match status" value="1"/>
</dbReference>
<dbReference type="GO" id="GO:0046854">
    <property type="term" value="P:phosphatidylinositol phosphate biosynthetic process"/>
    <property type="evidence" value="ECO:0007669"/>
    <property type="project" value="UniProtKB-UniRule"/>
</dbReference>
<dbReference type="OMA" id="WAYSPIS"/>
<dbReference type="RefSeq" id="XP_001387830.2">
    <property type="nucleotide sequence ID" value="XM_001387793.1"/>
</dbReference>
<dbReference type="Pfam" id="PF00454">
    <property type="entry name" value="PI3_PI4_kinase"/>
    <property type="match status" value="1"/>
</dbReference>
<keyword evidence="5 7" id="KW-0067">ATP-binding</keyword>
<evidence type="ECO:0000256" key="1">
    <source>
        <dbReference type="ARBA" id="ARBA00022475"/>
    </source>
</evidence>
<evidence type="ECO:0000313" key="11">
    <source>
        <dbReference type="Proteomes" id="UP000002258"/>
    </source>
</evidence>
<dbReference type="GO" id="GO:0007032">
    <property type="term" value="P:endosome organization"/>
    <property type="evidence" value="ECO:0007669"/>
    <property type="project" value="TreeGrafter"/>
</dbReference>
<dbReference type="GO" id="GO:0005886">
    <property type="term" value="C:plasma membrane"/>
    <property type="evidence" value="ECO:0007669"/>
    <property type="project" value="UniProtKB-SubCell"/>
</dbReference>
<proteinExistence type="inferred from homology"/>
<evidence type="ECO:0000313" key="10">
    <source>
        <dbReference type="EMBL" id="EAZ63807.2"/>
    </source>
</evidence>
<feature type="domain" description="PI3K/PI4K catalytic" evidence="9">
    <location>
        <begin position="244"/>
        <end position="598"/>
    </location>
</feature>
<keyword evidence="3 7" id="KW-0547">Nucleotide-binding</keyword>
<evidence type="ECO:0000256" key="2">
    <source>
        <dbReference type="ARBA" id="ARBA00022679"/>
    </source>
</evidence>
<evidence type="ECO:0000259" key="9">
    <source>
        <dbReference type="PROSITE" id="PS50290"/>
    </source>
</evidence>
<dbReference type="EMBL" id="AAVQ01000001">
    <property type="protein sequence ID" value="EAZ63807.2"/>
    <property type="molecule type" value="Genomic_DNA"/>
</dbReference>
<gene>
    <name evidence="10" type="primary">LSB6</name>
    <name evidence="10" type="ORF">PICST_85911</name>
</gene>
<feature type="region of interest" description="Disordered" evidence="8">
    <location>
        <begin position="1"/>
        <end position="78"/>
    </location>
</feature>
<comment type="cofactor">
    <cofactor evidence="7">
        <name>Mg(2+)</name>
        <dbReference type="ChEBI" id="CHEBI:18420"/>
    </cofactor>
    <cofactor evidence="7">
        <name>Mn(2+)</name>
        <dbReference type="ChEBI" id="CHEBI:29035"/>
    </cofactor>
</comment>
<evidence type="ECO:0000256" key="5">
    <source>
        <dbReference type="ARBA" id="ARBA00022840"/>
    </source>
</evidence>
<feature type="compositionally biased region" description="Polar residues" evidence="8">
    <location>
        <begin position="1"/>
        <end position="12"/>
    </location>
</feature>
<evidence type="ECO:0000256" key="3">
    <source>
        <dbReference type="ARBA" id="ARBA00022741"/>
    </source>
</evidence>
<keyword evidence="6" id="KW-0472">Membrane</keyword>
<dbReference type="PANTHER" id="PTHR12865:SF1">
    <property type="entry name" value="PHOSPHATIDYLINOSITOL 4-KINASE TYPE 2"/>
    <property type="match status" value="1"/>
</dbReference>
<dbReference type="OrthoDB" id="3349449at2759"/>
<dbReference type="HOGENOM" id="CLU_009049_1_0_1"/>
<organism evidence="10 11">
    <name type="scientific">Scheffersomyces stipitis (strain ATCC 58785 / CBS 6054 / NBRC 10063 / NRRL Y-11545)</name>
    <name type="common">Yeast</name>
    <name type="synonym">Pichia stipitis</name>
    <dbReference type="NCBI Taxonomy" id="322104"/>
    <lineage>
        <taxon>Eukaryota</taxon>
        <taxon>Fungi</taxon>
        <taxon>Dikarya</taxon>
        <taxon>Ascomycota</taxon>
        <taxon>Saccharomycotina</taxon>
        <taxon>Pichiomycetes</taxon>
        <taxon>Debaryomycetaceae</taxon>
        <taxon>Scheffersomyces</taxon>
    </lineage>
</organism>
<dbReference type="GO" id="GO:0005524">
    <property type="term" value="F:ATP binding"/>
    <property type="evidence" value="ECO:0007669"/>
    <property type="project" value="UniProtKB-UniRule"/>
</dbReference>
<evidence type="ECO:0000256" key="4">
    <source>
        <dbReference type="ARBA" id="ARBA00022777"/>
    </source>
</evidence>
<name>A3GFS6_PICST</name>
<keyword evidence="1 7" id="KW-1003">Cell membrane</keyword>
<dbReference type="InterPro" id="IPR039756">
    <property type="entry name" value="Lsb6/PI4K2"/>
</dbReference>
<dbReference type="InParanoid" id="A3GFS6"/>
<dbReference type="InterPro" id="IPR000403">
    <property type="entry name" value="PI3/4_kinase_cat_dom"/>
</dbReference>
<dbReference type="KEGG" id="pic:PICST_85911"/>
<keyword evidence="11" id="KW-1185">Reference proteome</keyword>
<dbReference type="InterPro" id="IPR018936">
    <property type="entry name" value="PI3/4_kinase_CS"/>
</dbReference>
<reference evidence="10 11" key="1">
    <citation type="journal article" date="2007" name="Nat. Biotechnol.">
        <title>Genome sequence of the lignocellulose-bioconverting and xylose-fermenting yeast Pichia stipitis.</title>
        <authorList>
            <person name="Jeffries T.W."/>
            <person name="Grigoriev I.V."/>
            <person name="Grimwood J."/>
            <person name="Laplaza J.M."/>
            <person name="Aerts A."/>
            <person name="Salamov A."/>
            <person name="Schmutz J."/>
            <person name="Lindquist E."/>
            <person name="Dehal P."/>
            <person name="Shapiro H."/>
            <person name="Jin Y.S."/>
            <person name="Passoth V."/>
            <person name="Richardson P.M."/>
        </authorList>
    </citation>
    <scope>NUCLEOTIDE SEQUENCE [LARGE SCALE GENOMIC DNA]</scope>
    <source>
        <strain evidence="11">ATCC 58785 / CBS 6054 / NBRC 10063 / NRRL Y-11545</strain>
    </source>
</reference>
<dbReference type="PROSITE" id="PS00916">
    <property type="entry name" value="PI3_4_KINASE_2"/>
    <property type="match status" value="1"/>
</dbReference>
<feature type="region of interest" description="Disordered" evidence="8">
    <location>
        <begin position="110"/>
        <end position="136"/>
    </location>
</feature>
<comment type="catalytic activity">
    <reaction evidence="7">
        <text>a 1,2-diacyl-sn-glycero-3-phospho-(1D-myo-inositol) + ATP = a 1,2-diacyl-sn-glycero-3-phospho-(1D-myo-inositol 4-phosphate) + ADP + H(+)</text>
        <dbReference type="Rhea" id="RHEA:19877"/>
        <dbReference type="ChEBI" id="CHEBI:15378"/>
        <dbReference type="ChEBI" id="CHEBI:30616"/>
        <dbReference type="ChEBI" id="CHEBI:57880"/>
        <dbReference type="ChEBI" id="CHEBI:58178"/>
        <dbReference type="ChEBI" id="CHEBI:456216"/>
        <dbReference type="EC" id="2.7.1.67"/>
    </reaction>
</comment>
<dbReference type="GO" id="GO:0007030">
    <property type="term" value="P:Golgi organization"/>
    <property type="evidence" value="ECO:0007669"/>
    <property type="project" value="TreeGrafter"/>
</dbReference>
<comment type="caution">
    <text evidence="10">The sequence shown here is derived from an EMBL/GenBank/DDBJ whole genome shotgun (WGS) entry which is preliminary data.</text>
</comment>
<dbReference type="GO" id="GO:0000329">
    <property type="term" value="C:fungal-type vacuole membrane"/>
    <property type="evidence" value="ECO:0007669"/>
    <property type="project" value="TreeGrafter"/>
</dbReference>
<sequence length="704" mass="80504">MPTTATGSSPQMPHTEASFHGKSLNPNERAFNRNLNVEDLGMPPRSSSISPRTKPQENEGLEEHEDLSPNHSIPSGDEADSIHHFLAQSWHPDSQVPKSAQVPQYKSASIAIPEASRQPLTRSVSQPAVPMRHARRASDNSVSNFNRFTKNYIIPAAKWAYSPISGSSKSKKKTQQCEYQIEYSVFKPLKHLRPVKTHKDFIIHWRTIVEDETGQQFDYPENYLGQHDFNNLVNSITDVIEIEHLFPQRIAAGSSGSYFIENRKLVAPGQTRVYKAGVFKPKDEEPYGPLSPKWTKWLHRTFFPCFFGRSCLIPNLGYISEAAACVLDRQLLSYIVPYTDVIYLRSPTFYYSYFDRASTVMKLPRKIGSFQVFLNGYSEAIAWFRRFPVPQDVTILPANSNITVGANESDLDSRFVWSTASLQQFREELEKLVILDYIMRNTDRGLDNWMIKIVWKTISEEGDEKTLTPVIRIGAIDSGLAFPWKQPDEWRSFPFGWLFLPLSIIGQPFSLRTRNHYLPLLTSKQWWESTVTNLRKVFEMDNDFKERLWLRQVAVLKGQAFNVVEILKLSYAGPLELTRRENLEIIDDINHLPDSVNNDSLLRAMKSSVYELGIGEHGYSPYNKNSDEEVTPVATTTHNETEPLLGHSSSAPHSQRYLEPIGVTGFEYNLSKHDQHTDHSHVGRRVVIERLVKADSKPPVFTWC</sequence>
<comment type="similarity">
    <text evidence="7">Belongs to the PI3/PI4-kinase family.</text>
</comment>
<dbReference type="Proteomes" id="UP000002258">
    <property type="component" value="Chromosome 1"/>
</dbReference>
<keyword evidence="2 7" id="KW-0808">Transferase</keyword>
<protein>
    <recommendedName>
        <fullName evidence="7">Phosphatidylinositol 4-kinase</fullName>
        <ecNumber evidence="7">2.7.1.67</ecNumber>
    </recommendedName>
</protein>
<accession>A3GFS6</accession>
<keyword evidence="4 7" id="KW-0418">Kinase</keyword>
<evidence type="ECO:0000256" key="7">
    <source>
        <dbReference type="RuleBase" id="RU367084"/>
    </source>
</evidence>
<dbReference type="GeneID" id="4851125"/>
<dbReference type="AlphaFoldDB" id="A3GFS6"/>
<dbReference type="eggNOG" id="KOG2381">
    <property type="taxonomic scope" value="Eukaryota"/>
</dbReference>
<dbReference type="GO" id="GO:0004430">
    <property type="term" value="F:1-phosphatidylinositol 4-kinase activity"/>
    <property type="evidence" value="ECO:0007669"/>
    <property type="project" value="UniProtKB-UniRule"/>
</dbReference>
<dbReference type="EC" id="2.7.1.67" evidence="7"/>
<dbReference type="STRING" id="322104.A3GFS6"/>
<evidence type="ECO:0000256" key="8">
    <source>
        <dbReference type="SAM" id="MobiDB-lite"/>
    </source>
</evidence>
<dbReference type="PROSITE" id="PS50290">
    <property type="entry name" value="PI3_4_KINASE_3"/>
    <property type="match status" value="1"/>
</dbReference>
<evidence type="ECO:0000256" key="6">
    <source>
        <dbReference type="ARBA" id="ARBA00023136"/>
    </source>
</evidence>
<comment type="subcellular location">
    <subcellularLocation>
        <location evidence="7">Cell membrane</location>
        <topology evidence="7">Peripheral membrane protein</topology>
    </subcellularLocation>
    <subcellularLocation>
        <location evidence="7">Vacuole membrane</location>
        <topology evidence="7">Peripheral membrane protein</topology>
    </subcellularLocation>
</comment>
<dbReference type="GO" id="GO:0005802">
    <property type="term" value="C:trans-Golgi network"/>
    <property type="evidence" value="ECO:0007669"/>
    <property type="project" value="TreeGrafter"/>
</dbReference>